<feature type="active site" description="Nucleophile" evidence="3">
    <location>
        <position position="370"/>
    </location>
</feature>
<dbReference type="eggNOG" id="COG3724">
    <property type="taxonomic scope" value="Bacteria"/>
</dbReference>
<reference evidence="5 6" key="1">
    <citation type="submission" date="2006-02" db="EMBL/GenBank/DDBJ databases">
        <authorList>
            <person name="Moran M.A."/>
            <person name="Kjelleberg S."/>
            <person name="Egan S."/>
            <person name="Saunders N."/>
            <person name="Thomas T."/>
            <person name="Ferriera S."/>
            <person name="Johnson J."/>
            <person name="Kravitz S."/>
            <person name="Halpern A."/>
            <person name="Remington K."/>
            <person name="Beeson K."/>
            <person name="Tran B."/>
            <person name="Rogers Y.-H."/>
            <person name="Friedman R."/>
            <person name="Venter J.C."/>
        </authorList>
    </citation>
    <scope>NUCLEOTIDE SEQUENCE [LARGE SCALE GENOMIC DNA]</scope>
    <source>
        <strain evidence="5 6">D2</strain>
    </source>
</reference>
<dbReference type="SUPFAM" id="SSF55909">
    <property type="entry name" value="Pentein"/>
    <property type="match status" value="1"/>
</dbReference>
<evidence type="ECO:0000256" key="1">
    <source>
        <dbReference type="ARBA" id="ARBA00022503"/>
    </source>
</evidence>
<name>A4CBG1_9GAMM</name>
<gene>
    <name evidence="3" type="primary">astB</name>
    <name evidence="5" type="ORF">PTD2_17790</name>
</gene>
<comment type="similarity">
    <text evidence="3">Belongs to the succinylarginine dihydrolase family.</text>
</comment>
<keyword evidence="2 3" id="KW-0378">Hydrolase</keyword>
<proteinExistence type="inferred from homology"/>
<dbReference type="NCBIfam" id="NF009789">
    <property type="entry name" value="PRK13281.1"/>
    <property type="match status" value="1"/>
</dbReference>
<evidence type="ECO:0000313" key="5">
    <source>
        <dbReference type="EMBL" id="EAR27698.1"/>
    </source>
</evidence>
<feature type="binding site" evidence="3">
    <location>
        <begin position="19"/>
        <end position="28"/>
    </location>
    <ligand>
        <name>substrate</name>
    </ligand>
</feature>
<evidence type="ECO:0000256" key="4">
    <source>
        <dbReference type="NCBIfam" id="TIGR03241"/>
    </source>
</evidence>
<dbReference type="PANTHER" id="PTHR30420:SF2">
    <property type="entry name" value="N-SUCCINYLARGININE DIHYDROLASE"/>
    <property type="match status" value="1"/>
</dbReference>
<dbReference type="HOGENOM" id="CLU_053835_0_0_6"/>
<dbReference type="InterPro" id="IPR007079">
    <property type="entry name" value="SuccinylArg_d-Hdrlase_AstB"/>
</dbReference>
<feature type="binding site" evidence="3">
    <location>
        <position position="110"/>
    </location>
    <ligand>
        <name>substrate</name>
    </ligand>
</feature>
<protein>
    <recommendedName>
        <fullName evidence="3 4">N-succinylarginine dihydrolase</fullName>
        <ecNumber evidence="3 4">3.5.3.23</ecNumber>
    </recommendedName>
</protein>
<comment type="pathway">
    <text evidence="3">Amino-acid degradation; L-arginine degradation via AST pathway; L-glutamate and succinate from L-arginine: step 2/5.</text>
</comment>
<dbReference type="Proteomes" id="UP000006201">
    <property type="component" value="Unassembled WGS sequence"/>
</dbReference>
<dbReference type="GO" id="GO:0019544">
    <property type="term" value="P:L-arginine catabolic process to L-glutamate"/>
    <property type="evidence" value="ECO:0007669"/>
    <property type="project" value="UniProtKB-UniRule"/>
</dbReference>
<dbReference type="HAMAP" id="MF_01172">
    <property type="entry name" value="AstB"/>
    <property type="match status" value="1"/>
</dbReference>
<dbReference type="Pfam" id="PF04996">
    <property type="entry name" value="AstB"/>
    <property type="match status" value="1"/>
</dbReference>
<evidence type="ECO:0000256" key="2">
    <source>
        <dbReference type="ARBA" id="ARBA00022801"/>
    </source>
</evidence>
<organism evidence="5 6">
    <name type="scientific">Pseudoalteromonas tunicata D2</name>
    <dbReference type="NCBI Taxonomy" id="87626"/>
    <lineage>
        <taxon>Bacteria</taxon>
        <taxon>Pseudomonadati</taxon>
        <taxon>Pseudomonadota</taxon>
        <taxon>Gammaproteobacteria</taxon>
        <taxon>Alteromonadales</taxon>
        <taxon>Pseudoalteromonadaceae</taxon>
        <taxon>Pseudoalteromonas</taxon>
    </lineage>
</organism>
<comment type="subunit">
    <text evidence="3">Homodimer.</text>
</comment>
<dbReference type="UniPathway" id="UPA00185">
    <property type="reaction ID" value="UER00280"/>
</dbReference>
<dbReference type="EC" id="3.5.3.23" evidence="3 4"/>
<dbReference type="RefSeq" id="WP_009839530.1">
    <property type="nucleotide sequence ID" value="NZ_CH959301.1"/>
</dbReference>
<comment type="function">
    <text evidence="3">Catalyzes the hydrolysis of N(2)-succinylarginine into N(2)-succinylornithine, ammonia and CO(2).</text>
</comment>
<comment type="caution">
    <text evidence="5">The sequence shown here is derived from an EMBL/GenBank/DDBJ whole genome shotgun (WGS) entry which is preliminary data.</text>
</comment>
<dbReference type="OrthoDB" id="248552at2"/>
<dbReference type="GO" id="GO:0019545">
    <property type="term" value="P:L-arginine catabolic process to succinate"/>
    <property type="evidence" value="ECO:0007669"/>
    <property type="project" value="UniProtKB-UniRule"/>
</dbReference>
<feature type="active site" evidence="3">
    <location>
        <position position="250"/>
    </location>
</feature>
<comment type="catalytic activity">
    <reaction evidence="3">
        <text>N(2)-succinyl-L-arginine + 2 H2O + 2 H(+) = N(2)-succinyl-L-ornithine + 2 NH4(+) + CO2</text>
        <dbReference type="Rhea" id="RHEA:19533"/>
        <dbReference type="ChEBI" id="CHEBI:15377"/>
        <dbReference type="ChEBI" id="CHEBI:15378"/>
        <dbReference type="ChEBI" id="CHEBI:16526"/>
        <dbReference type="ChEBI" id="CHEBI:28938"/>
        <dbReference type="ChEBI" id="CHEBI:58241"/>
        <dbReference type="ChEBI" id="CHEBI:58514"/>
        <dbReference type="EC" id="3.5.3.23"/>
    </reaction>
</comment>
<dbReference type="NCBIfam" id="TIGR03241">
    <property type="entry name" value="arg_catab_astB"/>
    <property type="match status" value="1"/>
</dbReference>
<dbReference type="EMBL" id="AAOH01000005">
    <property type="protein sequence ID" value="EAR27698.1"/>
    <property type="molecule type" value="Genomic_DNA"/>
</dbReference>
<dbReference type="STRING" id="87626.PTD2_17790"/>
<accession>A4CBG1</accession>
<feature type="active site" evidence="3">
    <location>
        <position position="174"/>
    </location>
</feature>
<feature type="binding site" evidence="3">
    <location>
        <position position="252"/>
    </location>
    <ligand>
        <name>substrate</name>
    </ligand>
</feature>
<feature type="binding site" evidence="3">
    <location>
        <position position="364"/>
    </location>
    <ligand>
        <name>substrate</name>
    </ligand>
</feature>
<dbReference type="GO" id="GO:0009015">
    <property type="term" value="F:N-succinylarginine dihydrolase activity"/>
    <property type="evidence" value="ECO:0007669"/>
    <property type="project" value="UniProtKB-UniRule"/>
</dbReference>
<keyword evidence="6" id="KW-1185">Reference proteome</keyword>
<feature type="binding site" evidence="3">
    <location>
        <begin position="137"/>
        <end position="138"/>
    </location>
    <ligand>
        <name>substrate</name>
    </ligand>
</feature>
<dbReference type="Gene3D" id="3.75.10.20">
    <property type="entry name" value="Succinylarginine dihydrolase"/>
    <property type="match status" value="1"/>
</dbReference>
<sequence>MHYYEVNFDGLVGPSHNYAGLSFGNVASQKNATNIANPKQAALQGLAKMKAMHDEGLVQGVFAPHARPDLRTLRQLGFTGTDSYILNQVSRQAPHLLKACYSASSMWTANAATVSSSSDCDDNKVHFTAANLANKFHRAIEAPTTERLLKAMFNNEDSFAHHSALPSGVHFSDEGAANHMRLCDTHGHQGLNLFVYGTSSFDPSSPKPSRYPARQSLEASQAIARLHQLSESQTLFIQQNPNVIDAGVFHNDVIAVANENVMLFHEHAFLNSDEVISQITNAFQGQRPLHLIEVKEHHVGINDAVGSYLFNSQLVSLPFGGMALIAPSECQHHDQVATYLALLQQADNPISQIHYFDLNQSMQNGGGPACLRLRVPLSAKELGAVNQHCLFSTHLYHSLCQWVEKHYRDRLTETDLADISLLNECQIALDELTQMLQLGSVYDFQRE</sequence>
<evidence type="ECO:0000256" key="3">
    <source>
        <dbReference type="HAMAP-Rule" id="MF_01172"/>
    </source>
</evidence>
<dbReference type="InterPro" id="IPR037031">
    <property type="entry name" value="AstB_sf"/>
</dbReference>
<dbReference type="AlphaFoldDB" id="A4CBG1"/>
<feature type="binding site" evidence="3">
    <location>
        <position position="214"/>
    </location>
    <ligand>
        <name>substrate</name>
    </ligand>
</feature>
<dbReference type="PANTHER" id="PTHR30420">
    <property type="entry name" value="N-SUCCINYLARGININE DIHYDROLASE"/>
    <property type="match status" value="1"/>
</dbReference>
<keyword evidence="1 3" id="KW-0056">Arginine metabolism</keyword>
<evidence type="ECO:0000313" key="6">
    <source>
        <dbReference type="Proteomes" id="UP000006201"/>
    </source>
</evidence>